<gene>
    <name evidence="3" type="ORF">H9894_04820</name>
</gene>
<reference evidence="3" key="1">
    <citation type="journal article" date="2021" name="PeerJ">
        <title>Extensive microbial diversity within the chicken gut microbiome revealed by metagenomics and culture.</title>
        <authorList>
            <person name="Gilroy R."/>
            <person name="Ravi A."/>
            <person name="Getino M."/>
            <person name="Pursley I."/>
            <person name="Horton D.L."/>
            <person name="Alikhan N.F."/>
            <person name="Baker D."/>
            <person name="Gharbi K."/>
            <person name="Hall N."/>
            <person name="Watson M."/>
            <person name="Adriaenssens E.M."/>
            <person name="Foster-Nyarko E."/>
            <person name="Jarju S."/>
            <person name="Secka A."/>
            <person name="Antonio M."/>
            <person name="Oren A."/>
            <person name="Chaudhuri R.R."/>
            <person name="La Ragione R."/>
            <person name="Hildebrand F."/>
            <person name="Pallen M.J."/>
        </authorList>
    </citation>
    <scope>NUCLEOTIDE SEQUENCE</scope>
    <source>
        <strain evidence="3">ChiHecec2B26-446</strain>
    </source>
</reference>
<protein>
    <recommendedName>
        <fullName evidence="2">Thioesterase domain-containing protein</fullName>
    </recommendedName>
</protein>
<evidence type="ECO:0000256" key="1">
    <source>
        <dbReference type="ARBA" id="ARBA00007169"/>
    </source>
</evidence>
<dbReference type="Pfam" id="PF00975">
    <property type="entry name" value="Thioesterase"/>
    <property type="match status" value="1"/>
</dbReference>
<accession>A0A9D1PXD4</accession>
<reference evidence="3" key="2">
    <citation type="submission" date="2021-04" db="EMBL/GenBank/DDBJ databases">
        <authorList>
            <person name="Gilroy R."/>
        </authorList>
    </citation>
    <scope>NUCLEOTIDE SEQUENCE</scope>
    <source>
        <strain evidence="3">ChiHecec2B26-446</strain>
    </source>
</reference>
<dbReference type="EMBL" id="DXHV01000052">
    <property type="protein sequence ID" value="HIW00494.1"/>
    <property type="molecule type" value="Genomic_DNA"/>
</dbReference>
<evidence type="ECO:0000313" key="3">
    <source>
        <dbReference type="EMBL" id="HIW00494.1"/>
    </source>
</evidence>
<dbReference type="Proteomes" id="UP000886752">
    <property type="component" value="Unassembled WGS sequence"/>
</dbReference>
<dbReference type="AlphaFoldDB" id="A0A9D1PXD4"/>
<dbReference type="InterPro" id="IPR012223">
    <property type="entry name" value="TEII"/>
</dbReference>
<dbReference type="PANTHER" id="PTHR11487:SF0">
    <property type="entry name" value="S-ACYL FATTY ACID SYNTHASE THIOESTERASE, MEDIUM CHAIN"/>
    <property type="match status" value="1"/>
</dbReference>
<organism evidence="3 4">
    <name type="scientific">Candidatus Desulfovibrio intestinipullorum</name>
    <dbReference type="NCBI Taxonomy" id="2838536"/>
    <lineage>
        <taxon>Bacteria</taxon>
        <taxon>Pseudomonadati</taxon>
        <taxon>Thermodesulfobacteriota</taxon>
        <taxon>Desulfovibrionia</taxon>
        <taxon>Desulfovibrionales</taxon>
        <taxon>Desulfovibrionaceae</taxon>
        <taxon>Desulfovibrio</taxon>
    </lineage>
</organism>
<name>A0A9D1PXD4_9BACT</name>
<evidence type="ECO:0000259" key="2">
    <source>
        <dbReference type="Pfam" id="PF00975"/>
    </source>
</evidence>
<dbReference type="Gene3D" id="3.40.50.1820">
    <property type="entry name" value="alpha/beta hydrolase"/>
    <property type="match status" value="1"/>
</dbReference>
<dbReference type="SUPFAM" id="SSF53474">
    <property type="entry name" value="alpha/beta-Hydrolases"/>
    <property type="match status" value="1"/>
</dbReference>
<dbReference type="InterPro" id="IPR029058">
    <property type="entry name" value="AB_hydrolase_fold"/>
</dbReference>
<comment type="similarity">
    <text evidence="1">Belongs to the thioesterase family.</text>
</comment>
<comment type="caution">
    <text evidence="3">The sequence shown here is derived from an EMBL/GenBank/DDBJ whole genome shotgun (WGS) entry which is preliminary data.</text>
</comment>
<dbReference type="InterPro" id="IPR001031">
    <property type="entry name" value="Thioesterase"/>
</dbReference>
<evidence type="ECO:0000313" key="4">
    <source>
        <dbReference type="Proteomes" id="UP000886752"/>
    </source>
</evidence>
<sequence length="266" mass="28776">MNKDERARWLPNEPKEGTMPLFCLSYAGGGISLFRDWPGHVPPSVQICPVALPGREKRLAEPPLDNLDELVDTLSALIAPHAHGPFALYGHCFGASLAFRLALSLQGQGLIPRLLAVSGSRAPHCEPPFHIAALPQEDFVAALRRFGLTPKTVLDIPELLALFLPSLRADFTLDEALVCTGERPVLSCPILVVHGSRDAIIPEELARQWDGYSTAGCTFIECEGEHVFFASDPALLLQPIVAALDQGTALAREDPAREDPARQGLA</sequence>
<feature type="domain" description="Thioesterase" evidence="2">
    <location>
        <begin position="20"/>
        <end position="228"/>
    </location>
</feature>
<dbReference type="GO" id="GO:0008610">
    <property type="term" value="P:lipid biosynthetic process"/>
    <property type="evidence" value="ECO:0007669"/>
    <property type="project" value="TreeGrafter"/>
</dbReference>
<proteinExistence type="inferred from homology"/>
<dbReference type="PANTHER" id="PTHR11487">
    <property type="entry name" value="THIOESTERASE"/>
    <property type="match status" value="1"/>
</dbReference>